<gene>
    <name evidence="1" type="ORF">PQR79_05105</name>
</gene>
<organism evidence="1 2">
    <name type="scientific">Shewanella metallivivens</name>
    <dbReference type="NCBI Taxonomy" id="2872342"/>
    <lineage>
        <taxon>Bacteria</taxon>
        <taxon>Pseudomonadati</taxon>
        <taxon>Pseudomonadota</taxon>
        <taxon>Gammaproteobacteria</taxon>
        <taxon>Alteromonadales</taxon>
        <taxon>Shewanellaceae</taxon>
        <taxon>Shewanella</taxon>
    </lineage>
</organism>
<protein>
    <submittedName>
        <fullName evidence="1">Uncharacterized protein</fullName>
    </submittedName>
</protein>
<dbReference type="Proteomes" id="UP001213691">
    <property type="component" value="Unassembled WGS sequence"/>
</dbReference>
<proteinExistence type="predicted"/>
<evidence type="ECO:0000313" key="1">
    <source>
        <dbReference type="EMBL" id="MDD8058507.1"/>
    </source>
</evidence>
<accession>A0ABT5TIT1</accession>
<comment type="caution">
    <text evidence="1">The sequence shown here is derived from an EMBL/GenBank/DDBJ whole genome shotgun (WGS) entry which is preliminary data.</text>
</comment>
<sequence length="326" mass="37735">MITPFYFEQELFDDISIRTLPVVNHAILDMWHKCGCLAFCNENKDEIIKAINSVPTKYKQKWVTALTSDGFKKYQVQLVKSKLSELDDIADFERCFYSKKVVTGILTSDYDEIFHENRLIVNGIDLEVITPNNFNESINFAKSKMSCESDINAGSSFNDVWNDRFSSLVAHSNKITIIDRYLALNLERDIRDGHKTSLECLFERLSSYGTKYSIDIFSACDIHNQSVSADKIKDYINAVLKKKPYFSEINLQIKFSLCKNKIFGEEAHDRMICIGQHVVQIGKGMEIFRAKDIENNTFTIKPKHLSFFNTAYTNLSRNREWRYIPS</sequence>
<keyword evidence="2" id="KW-1185">Reference proteome</keyword>
<name>A0ABT5TIT1_9GAMM</name>
<reference evidence="1 2" key="1">
    <citation type="submission" date="2023-02" db="EMBL/GenBank/DDBJ databases">
        <title>Genome sequence of Shewanella metallivivens ER-Te-42B-Light, sp. nov., enriched from sulfide tube worms (Riftia pachyptila) isolated from Explorer Ridge in the Pacific Ocean.</title>
        <authorList>
            <person name="Maltman C."/>
            <person name="Kuzyk S.B."/>
            <person name="Kyndt J.A."/>
            <person name="Yurkov V."/>
        </authorList>
    </citation>
    <scope>NUCLEOTIDE SEQUENCE [LARGE SCALE GENOMIC DNA]</scope>
    <source>
        <strain evidence="1 2">ER-Te-42B-Light</strain>
    </source>
</reference>
<dbReference type="RefSeq" id="WP_238103735.1">
    <property type="nucleotide sequence ID" value="NZ_JAQQPZ010000002.1"/>
</dbReference>
<evidence type="ECO:0000313" key="2">
    <source>
        <dbReference type="Proteomes" id="UP001213691"/>
    </source>
</evidence>
<dbReference type="EMBL" id="JAQQPZ010000002">
    <property type="protein sequence ID" value="MDD8058507.1"/>
    <property type="molecule type" value="Genomic_DNA"/>
</dbReference>